<evidence type="ECO:0000313" key="6">
    <source>
        <dbReference type="Proteomes" id="UP000677234"/>
    </source>
</evidence>
<dbReference type="SUPFAM" id="SSF53756">
    <property type="entry name" value="UDP-Glycosyltransferase/glycogen phosphorylase"/>
    <property type="match status" value="1"/>
</dbReference>
<proteinExistence type="predicted"/>
<dbReference type="Proteomes" id="UP000677234">
    <property type="component" value="Chromosome"/>
</dbReference>
<dbReference type="Gene3D" id="3.40.50.2000">
    <property type="entry name" value="Glycogen Phosphorylase B"/>
    <property type="match status" value="2"/>
</dbReference>
<name>A0A7T5EHE3_9BACL</name>
<dbReference type="CDD" id="cd03801">
    <property type="entry name" value="GT4_PimA-like"/>
    <property type="match status" value="1"/>
</dbReference>
<dbReference type="AlphaFoldDB" id="A0A7T5EHE3"/>
<keyword evidence="3" id="KW-0808">Transferase</keyword>
<dbReference type="Proteomes" id="UP000595847">
    <property type="component" value="Chromosome"/>
</dbReference>
<dbReference type="InterPro" id="IPR028098">
    <property type="entry name" value="Glyco_trans_4-like_N"/>
</dbReference>
<feature type="domain" description="Glycosyl transferase family 1" evidence="1">
    <location>
        <begin position="223"/>
        <end position="381"/>
    </location>
</feature>
<dbReference type="Pfam" id="PF13439">
    <property type="entry name" value="Glyco_transf_4"/>
    <property type="match status" value="1"/>
</dbReference>
<dbReference type="InterPro" id="IPR001296">
    <property type="entry name" value="Glyco_trans_1"/>
</dbReference>
<evidence type="ECO:0000313" key="3">
    <source>
        <dbReference type="EMBL" id="QQE72667.1"/>
    </source>
</evidence>
<dbReference type="EMBL" id="CP073708">
    <property type="protein sequence ID" value="QUO39745.1"/>
    <property type="molecule type" value="Genomic_DNA"/>
</dbReference>
<protein>
    <submittedName>
        <fullName evidence="3">Glycosyltransferase family 4 protein</fullName>
    </submittedName>
</protein>
<dbReference type="Pfam" id="PF00534">
    <property type="entry name" value="Glycos_transf_1"/>
    <property type="match status" value="1"/>
</dbReference>
<evidence type="ECO:0000259" key="1">
    <source>
        <dbReference type="Pfam" id="PF00534"/>
    </source>
</evidence>
<evidence type="ECO:0000259" key="2">
    <source>
        <dbReference type="Pfam" id="PF13439"/>
    </source>
</evidence>
<dbReference type="KEGG" id="bcop:JD108_11885"/>
<gene>
    <name evidence="3" type="ORF">JD108_11885</name>
    <name evidence="4" type="ORF">KDJ56_11830</name>
</gene>
<organism evidence="3 5">
    <name type="scientific">Brevibacillus composti</name>
    <dbReference type="NCBI Taxonomy" id="2796470"/>
    <lineage>
        <taxon>Bacteria</taxon>
        <taxon>Bacillati</taxon>
        <taxon>Bacillota</taxon>
        <taxon>Bacilli</taxon>
        <taxon>Bacillales</taxon>
        <taxon>Paenibacillaceae</taxon>
        <taxon>Brevibacillus</taxon>
    </lineage>
</organism>
<sequence length="406" mass="46173">MRILIATYWYLPHVGGVNTYVNVLRKELIRAGHQVDVLAHHPDMDKYYMVHTGRYLTKAKIKQVVYDNVIKYYETSQPYVDPWVRWREIERYAYELAAVTFNLKGYDLIHTQDIISTRALWRVKPRHVPLVSTIHGLLATEHVIAGDVTSRRSIPWKYVCKEEYYGATSATKTIVPTAWLKRKLSGPNYGVPARILHTIPYGMDIGEFLQKYNAPTYSYVPPVPAGKTVLICPARLVPVKGHRYLLKALHMLKQRRNDFVCWLIGNGILYDELVAMAHSLGIMDVVHFLGDRNDVPQLMKKSDILVLPSVQDNHPFSIMEAQVAGKLVVASDAGGIPEMVSHNKTGFIFSSRNSEDLAAKLNTVLSNPFIRKQAAEQGRKWGMIRWAPSTLLDKTMKMYLAALGKE</sequence>
<reference evidence="3 5" key="1">
    <citation type="submission" date="2020-12" db="EMBL/GenBank/DDBJ databases">
        <title>strain FJAT-54423T represents a novel species of the genus Brevibacillus.</title>
        <authorList>
            <person name="Tang R."/>
        </authorList>
    </citation>
    <scope>NUCLEOTIDE SEQUENCE [LARGE SCALE GENOMIC DNA]</scope>
    <source>
        <strain evidence="3 5">FJAT-54423</strain>
    </source>
</reference>
<evidence type="ECO:0000313" key="4">
    <source>
        <dbReference type="EMBL" id="QUO39745.1"/>
    </source>
</evidence>
<dbReference type="PANTHER" id="PTHR12526">
    <property type="entry name" value="GLYCOSYLTRANSFERASE"/>
    <property type="match status" value="1"/>
</dbReference>
<keyword evidence="6" id="KW-1185">Reference proteome</keyword>
<accession>A0A7T5EHE3</accession>
<dbReference type="GO" id="GO:0016757">
    <property type="term" value="F:glycosyltransferase activity"/>
    <property type="evidence" value="ECO:0007669"/>
    <property type="project" value="InterPro"/>
</dbReference>
<feature type="domain" description="Glycosyltransferase subfamily 4-like N-terminal" evidence="2">
    <location>
        <begin position="14"/>
        <end position="205"/>
    </location>
</feature>
<dbReference type="RefSeq" id="WP_198826300.1">
    <property type="nucleotide sequence ID" value="NZ_CP066308.1"/>
</dbReference>
<dbReference type="EMBL" id="CP066308">
    <property type="protein sequence ID" value="QQE72667.1"/>
    <property type="molecule type" value="Genomic_DNA"/>
</dbReference>
<evidence type="ECO:0000313" key="5">
    <source>
        <dbReference type="Proteomes" id="UP000595847"/>
    </source>
</evidence>
<reference evidence="4" key="2">
    <citation type="submission" date="2021-04" db="EMBL/GenBank/DDBJ databases">
        <title>Brevibacillus composti FJAT-54423, complete genome.</title>
        <authorList>
            <person name="Tang R."/>
        </authorList>
    </citation>
    <scope>NUCLEOTIDE SEQUENCE</scope>
    <source>
        <strain evidence="4">FJAT-54424</strain>
    </source>
</reference>